<dbReference type="Pfam" id="PF01380">
    <property type="entry name" value="SIS"/>
    <property type="match status" value="1"/>
</dbReference>
<evidence type="ECO:0000313" key="8">
    <source>
        <dbReference type="Proteomes" id="UP000199650"/>
    </source>
</evidence>
<dbReference type="GO" id="GO:0003700">
    <property type="term" value="F:DNA-binding transcription factor activity"/>
    <property type="evidence" value="ECO:0007669"/>
    <property type="project" value="InterPro"/>
</dbReference>
<accession>A0A1I0NMM9</accession>
<dbReference type="GO" id="GO:0097367">
    <property type="term" value="F:carbohydrate derivative binding"/>
    <property type="evidence" value="ECO:0007669"/>
    <property type="project" value="InterPro"/>
</dbReference>
<dbReference type="STRING" id="1173584.SAMN05444851_0948"/>
<sequence>MCETKRTLYLSNQGGNLEKRFEKRLALAYADLSDALRNAADFLVANPLDAVTRPLRTVSRNSGVSPAAFSRLAKALDYEDFEELREEMRDKIDRRVNNFAQRAEQLQKQHDDGQNRFIDIHFAACQSNLSNALASLDDKDLETCVEVLVNARKVLLLGALGSTGIVEYMSYMANFCTDNWRLANRMGTSLGGALSGLDERDALLIVTKPPFASNVIKSAKLAHQLGVFVIVITDTHACPALEYASISFVVAADSANFYSSYVTTLFLIETIIGMVVGRSGAAAQERIAEVELRSRQLAEVWSE</sequence>
<dbReference type="PROSITE" id="PS51464">
    <property type="entry name" value="SIS"/>
    <property type="match status" value="1"/>
</dbReference>
<keyword evidence="1" id="KW-0805">Transcription regulation</keyword>
<feature type="domain" description="HTH rpiR-type" evidence="5">
    <location>
        <begin position="19"/>
        <end position="95"/>
    </location>
</feature>
<reference evidence="7 8" key="1">
    <citation type="submission" date="2016-10" db="EMBL/GenBank/DDBJ databases">
        <authorList>
            <person name="de Groot N.N."/>
        </authorList>
    </citation>
    <scope>NUCLEOTIDE SEQUENCE [LARGE SCALE GENOMIC DNA]</scope>
    <source>
        <strain evidence="7 8">DSM 29439</strain>
    </source>
</reference>
<dbReference type="EMBL" id="FOJB01000001">
    <property type="protein sequence ID" value="SEW02575.1"/>
    <property type="molecule type" value="Genomic_DNA"/>
</dbReference>
<dbReference type="InterPro" id="IPR046348">
    <property type="entry name" value="SIS_dom_sf"/>
</dbReference>
<dbReference type="AlphaFoldDB" id="A0A1I0NMM9"/>
<evidence type="ECO:0000259" key="5">
    <source>
        <dbReference type="PROSITE" id="PS51071"/>
    </source>
</evidence>
<dbReference type="InterPro" id="IPR036388">
    <property type="entry name" value="WH-like_DNA-bd_sf"/>
</dbReference>
<dbReference type="PROSITE" id="PS51071">
    <property type="entry name" value="HTH_RPIR"/>
    <property type="match status" value="1"/>
</dbReference>
<dbReference type="SUPFAM" id="SSF46689">
    <property type="entry name" value="Homeodomain-like"/>
    <property type="match status" value="1"/>
</dbReference>
<keyword evidence="2" id="KW-0238">DNA-binding</keyword>
<feature type="coiled-coil region" evidence="4">
    <location>
        <begin position="78"/>
        <end position="116"/>
    </location>
</feature>
<evidence type="ECO:0000259" key="6">
    <source>
        <dbReference type="PROSITE" id="PS51464"/>
    </source>
</evidence>
<dbReference type="Gene3D" id="3.40.50.10490">
    <property type="entry name" value="Glucose-6-phosphate isomerase like protein, domain 1"/>
    <property type="match status" value="1"/>
</dbReference>
<dbReference type="CDD" id="cd05013">
    <property type="entry name" value="SIS_RpiR"/>
    <property type="match status" value="1"/>
</dbReference>
<evidence type="ECO:0000313" key="7">
    <source>
        <dbReference type="EMBL" id="SEW02575.1"/>
    </source>
</evidence>
<dbReference type="InterPro" id="IPR035472">
    <property type="entry name" value="RpiR-like_SIS"/>
</dbReference>
<dbReference type="PANTHER" id="PTHR30514">
    <property type="entry name" value="GLUCOKINASE"/>
    <property type="match status" value="1"/>
</dbReference>
<dbReference type="Gene3D" id="1.10.10.10">
    <property type="entry name" value="Winged helix-like DNA-binding domain superfamily/Winged helix DNA-binding domain"/>
    <property type="match status" value="1"/>
</dbReference>
<proteinExistence type="predicted"/>
<evidence type="ECO:0000256" key="1">
    <source>
        <dbReference type="ARBA" id="ARBA00023015"/>
    </source>
</evidence>
<dbReference type="PANTHER" id="PTHR30514:SF18">
    <property type="entry name" value="RPIR-FAMILY TRANSCRIPTIONAL REGULATOR"/>
    <property type="match status" value="1"/>
</dbReference>
<dbReference type="InterPro" id="IPR001347">
    <property type="entry name" value="SIS_dom"/>
</dbReference>
<keyword evidence="8" id="KW-1185">Reference proteome</keyword>
<evidence type="ECO:0000256" key="4">
    <source>
        <dbReference type="SAM" id="Coils"/>
    </source>
</evidence>
<dbReference type="OrthoDB" id="9814676at2"/>
<dbReference type="GO" id="GO:1901135">
    <property type="term" value="P:carbohydrate derivative metabolic process"/>
    <property type="evidence" value="ECO:0007669"/>
    <property type="project" value="InterPro"/>
</dbReference>
<protein>
    <submittedName>
        <fullName evidence="7">Transcriptional regulator, RpiR family</fullName>
    </submittedName>
</protein>
<evidence type="ECO:0000256" key="2">
    <source>
        <dbReference type="ARBA" id="ARBA00023125"/>
    </source>
</evidence>
<dbReference type="InterPro" id="IPR047640">
    <property type="entry name" value="RpiR-like"/>
</dbReference>
<organism evidence="7 8">
    <name type="scientific">Aliiroseovarius sediminilitoris</name>
    <dbReference type="NCBI Taxonomy" id="1173584"/>
    <lineage>
        <taxon>Bacteria</taxon>
        <taxon>Pseudomonadati</taxon>
        <taxon>Pseudomonadota</taxon>
        <taxon>Alphaproteobacteria</taxon>
        <taxon>Rhodobacterales</taxon>
        <taxon>Paracoccaceae</taxon>
        <taxon>Aliiroseovarius</taxon>
    </lineage>
</organism>
<dbReference type="InterPro" id="IPR009057">
    <property type="entry name" value="Homeodomain-like_sf"/>
</dbReference>
<dbReference type="InterPro" id="IPR000281">
    <property type="entry name" value="HTH_RpiR"/>
</dbReference>
<dbReference type="GO" id="GO:0003677">
    <property type="term" value="F:DNA binding"/>
    <property type="evidence" value="ECO:0007669"/>
    <property type="project" value="UniProtKB-KW"/>
</dbReference>
<evidence type="ECO:0000256" key="3">
    <source>
        <dbReference type="ARBA" id="ARBA00023163"/>
    </source>
</evidence>
<gene>
    <name evidence="7" type="ORF">SAMN05444851_0948</name>
</gene>
<feature type="domain" description="SIS" evidence="6">
    <location>
        <begin position="144"/>
        <end position="281"/>
    </location>
</feature>
<name>A0A1I0NMM9_9RHOB</name>
<keyword evidence="3" id="KW-0804">Transcription</keyword>
<dbReference type="SUPFAM" id="SSF53697">
    <property type="entry name" value="SIS domain"/>
    <property type="match status" value="1"/>
</dbReference>
<keyword evidence="4" id="KW-0175">Coiled coil</keyword>
<dbReference type="Proteomes" id="UP000199650">
    <property type="component" value="Unassembled WGS sequence"/>
</dbReference>